<feature type="domain" description="ABC transmembrane type-1" evidence="6">
    <location>
        <begin position="1"/>
        <end position="153"/>
    </location>
</feature>
<sequence>MIKNATGIRLAVIVQSITSMVAGLVIAFYFGWKLALAILGGVPIMMLAGSLNMRLMKGNQQRDSKMLEEAGKTASECVENIRTVQSLTREPFFYQQYSAQLEKPYRENLKQAHIYGISYAFSQGVIFFLYAAAFRFGAWLVAHDGMGPDLVYR</sequence>
<dbReference type="GO" id="GO:0005524">
    <property type="term" value="F:ATP binding"/>
    <property type="evidence" value="ECO:0007669"/>
    <property type="project" value="InterPro"/>
</dbReference>
<dbReference type="EMBL" id="HACG01019723">
    <property type="protein sequence ID" value="CEK66588.1"/>
    <property type="molecule type" value="Transcribed_RNA"/>
</dbReference>
<dbReference type="Pfam" id="PF00664">
    <property type="entry name" value="ABC_membrane"/>
    <property type="match status" value="1"/>
</dbReference>
<feature type="transmembrane region" description="Helical" evidence="5">
    <location>
        <begin position="7"/>
        <end position="30"/>
    </location>
</feature>
<evidence type="ECO:0000256" key="4">
    <source>
        <dbReference type="ARBA" id="ARBA00023136"/>
    </source>
</evidence>
<dbReference type="InterPro" id="IPR011527">
    <property type="entry name" value="ABC1_TM_dom"/>
</dbReference>
<protein>
    <recommendedName>
        <fullName evidence="6">ABC transmembrane type-1 domain-containing protein</fullName>
    </recommendedName>
</protein>
<dbReference type="PANTHER" id="PTHR24221:SF636">
    <property type="entry name" value="BILE SALT EXPORT PUMP"/>
    <property type="match status" value="1"/>
</dbReference>
<evidence type="ECO:0000256" key="1">
    <source>
        <dbReference type="ARBA" id="ARBA00004141"/>
    </source>
</evidence>
<comment type="subcellular location">
    <subcellularLocation>
        <location evidence="1">Membrane</location>
        <topology evidence="1">Multi-pass membrane protein</topology>
    </subcellularLocation>
</comment>
<keyword evidence="3 5" id="KW-1133">Transmembrane helix</keyword>
<dbReference type="PANTHER" id="PTHR24221">
    <property type="entry name" value="ATP-BINDING CASSETTE SUB-FAMILY B"/>
    <property type="match status" value="1"/>
</dbReference>
<gene>
    <name evidence="7" type="primary">ORF59400</name>
</gene>
<evidence type="ECO:0000259" key="6">
    <source>
        <dbReference type="PROSITE" id="PS50929"/>
    </source>
</evidence>
<organism evidence="7">
    <name type="scientific">Arion vulgaris</name>
    <dbReference type="NCBI Taxonomy" id="1028688"/>
    <lineage>
        <taxon>Eukaryota</taxon>
        <taxon>Metazoa</taxon>
        <taxon>Spiralia</taxon>
        <taxon>Lophotrochozoa</taxon>
        <taxon>Mollusca</taxon>
        <taxon>Gastropoda</taxon>
        <taxon>Heterobranchia</taxon>
        <taxon>Euthyneura</taxon>
        <taxon>Panpulmonata</taxon>
        <taxon>Eupulmonata</taxon>
        <taxon>Stylommatophora</taxon>
        <taxon>Helicina</taxon>
        <taxon>Arionoidea</taxon>
        <taxon>Arionidae</taxon>
        <taxon>Arion</taxon>
    </lineage>
</organism>
<feature type="transmembrane region" description="Helical" evidence="5">
    <location>
        <begin position="36"/>
        <end position="56"/>
    </location>
</feature>
<dbReference type="PROSITE" id="PS50929">
    <property type="entry name" value="ABC_TM1F"/>
    <property type="match status" value="1"/>
</dbReference>
<proteinExistence type="predicted"/>
<evidence type="ECO:0000256" key="2">
    <source>
        <dbReference type="ARBA" id="ARBA00022692"/>
    </source>
</evidence>
<feature type="transmembrane region" description="Helical" evidence="5">
    <location>
        <begin position="112"/>
        <end position="133"/>
    </location>
</feature>
<keyword evidence="2 5" id="KW-0812">Transmembrane</keyword>
<dbReference type="InterPro" id="IPR039421">
    <property type="entry name" value="Type_1_exporter"/>
</dbReference>
<accession>A0A0B6ZDG4</accession>
<dbReference type="SUPFAM" id="SSF90123">
    <property type="entry name" value="ABC transporter transmembrane region"/>
    <property type="match status" value="1"/>
</dbReference>
<dbReference type="GO" id="GO:0140359">
    <property type="term" value="F:ABC-type transporter activity"/>
    <property type="evidence" value="ECO:0007669"/>
    <property type="project" value="InterPro"/>
</dbReference>
<reference evidence="7" key="1">
    <citation type="submission" date="2014-12" db="EMBL/GenBank/DDBJ databases">
        <title>Insight into the proteome of Arion vulgaris.</title>
        <authorList>
            <person name="Aradska J."/>
            <person name="Bulat T."/>
            <person name="Smidak R."/>
            <person name="Sarate P."/>
            <person name="Gangsoo J."/>
            <person name="Sialana F."/>
            <person name="Bilban M."/>
            <person name="Lubec G."/>
        </authorList>
    </citation>
    <scope>NUCLEOTIDE SEQUENCE</scope>
    <source>
        <tissue evidence="7">Skin</tissue>
    </source>
</reference>
<dbReference type="AlphaFoldDB" id="A0A0B6ZDG4"/>
<evidence type="ECO:0000313" key="7">
    <source>
        <dbReference type="EMBL" id="CEK66588.1"/>
    </source>
</evidence>
<evidence type="ECO:0000256" key="5">
    <source>
        <dbReference type="SAM" id="Phobius"/>
    </source>
</evidence>
<evidence type="ECO:0000256" key="3">
    <source>
        <dbReference type="ARBA" id="ARBA00022989"/>
    </source>
</evidence>
<name>A0A0B6ZDG4_9EUPU</name>
<dbReference type="GO" id="GO:0016324">
    <property type="term" value="C:apical plasma membrane"/>
    <property type="evidence" value="ECO:0007669"/>
    <property type="project" value="TreeGrafter"/>
</dbReference>
<dbReference type="Gene3D" id="1.20.1560.10">
    <property type="entry name" value="ABC transporter type 1, transmembrane domain"/>
    <property type="match status" value="1"/>
</dbReference>
<dbReference type="InterPro" id="IPR036640">
    <property type="entry name" value="ABC1_TM_sf"/>
</dbReference>
<keyword evidence="4 5" id="KW-0472">Membrane</keyword>